<name>A0AAV9QB67_9PEZI</name>
<gene>
    <name evidence="2" type="ORF">LTR25_005363</name>
</gene>
<feature type="region of interest" description="Disordered" evidence="1">
    <location>
        <begin position="1"/>
        <end position="109"/>
    </location>
</feature>
<dbReference type="AlphaFoldDB" id="A0AAV9QB67"/>
<dbReference type="EMBL" id="JAXLQG010000008">
    <property type="protein sequence ID" value="KAK5536689.1"/>
    <property type="molecule type" value="Genomic_DNA"/>
</dbReference>
<protein>
    <submittedName>
        <fullName evidence="2">Uncharacterized protein</fullName>
    </submittedName>
</protein>
<feature type="compositionally biased region" description="Basic residues" evidence="1">
    <location>
        <begin position="18"/>
        <end position="45"/>
    </location>
</feature>
<evidence type="ECO:0000256" key="1">
    <source>
        <dbReference type="SAM" id="MobiDB-lite"/>
    </source>
</evidence>
<keyword evidence="3" id="KW-1185">Reference proteome</keyword>
<comment type="caution">
    <text evidence="2">The sequence shown here is derived from an EMBL/GenBank/DDBJ whole genome shotgun (WGS) entry which is preliminary data.</text>
</comment>
<proteinExistence type="predicted"/>
<evidence type="ECO:0000313" key="2">
    <source>
        <dbReference type="EMBL" id="KAK5536689.1"/>
    </source>
</evidence>
<accession>A0AAV9QB67</accession>
<dbReference type="Proteomes" id="UP001345827">
    <property type="component" value="Unassembled WGS sequence"/>
</dbReference>
<evidence type="ECO:0000313" key="3">
    <source>
        <dbReference type="Proteomes" id="UP001345827"/>
    </source>
</evidence>
<sequence length="298" mass="33886">MSNVVFIDVRDQSNQSKTRARHHAAVVAHRRKRLTSIQKHQKKSGPRLQGLDAQSGDEHDPEWEAMPTSDAPSLGRSQAVLASHRSPGRRYSNNTTTSMHRWRLGPPKPIMPSGDDLKVEFVLRQSFNWMLGQYSFPWSSLMDEDPNIFDMDNKLEIFRETFYIVSTLLELKKVNSAFAVLKETLDAVPDFLRNKHPQLLFSLVELAYGINMPKSSVLHAKIKPHVAEVASVILGHDHPLTVLLRSNFDRRLRTHVPEVVFKCIIDSLSKTFGASSYQTLVHQFGRSQFYARTATDLA</sequence>
<reference evidence="2 3" key="1">
    <citation type="submission" date="2023-06" db="EMBL/GenBank/DDBJ databases">
        <title>Black Yeasts Isolated from many extreme environments.</title>
        <authorList>
            <person name="Coleine C."/>
            <person name="Stajich J.E."/>
            <person name="Selbmann L."/>
        </authorList>
    </citation>
    <scope>NUCLEOTIDE SEQUENCE [LARGE SCALE GENOMIC DNA]</scope>
    <source>
        <strain evidence="2 3">CCFEE 5887</strain>
    </source>
</reference>
<organism evidence="2 3">
    <name type="scientific">Vermiconidia calcicola</name>
    <dbReference type="NCBI Taxonomy" id="1690605"/>
    <lineage>
        <taxon>Eukaryota</taxon>
        <taxon>Fungi</taxon>
        <taxon>Dikarya</taxon>
        <taxon>Ascomycota</taxon>
        <taxon>Pezizomycotina</taxon>
        <taxon>Dothideomycetes</taxon>
        <taxon>Dothideomycetidae</taxon>
        <taxon>Mycosphaerellales</taxon>
        <taxon>Extremaceae</taxon>
        <taxon>Vermiconidia</taxon>
    </lineage>
</organism>